<keyword evidence="1" id="KW-0479">Metal-binding</keyword>
<dbReference type="RefSeq" id="WP_148734368.1">
    <property type="nucleotide sequence ID" value="NZ_VSSB01000002.1"/>
</dbReference>
<dbReference type="GO" id="GO:0046872">
    <property type="term" value="F:metal ion binding"/>
    <property type="evidence" value="ECO:0007669"/>
    <property type="project" value="UniProtKB-KW"/>
</dbReference>
<dbReference type="CDD" id="cd00371">
    <property type="entry name" value="HMA"/>
    <property type="match status" value="1"/>
</dbReference>
<feature type="region of interest" description="Disordered" evidence="2">
    <location>
        <begin position="17"/>
        <end position="42"/>
    </location>
</feature>
<sequence length="115" mass="11854">MCDSNGNHEICTCDTASSGTHEHSHDHPGHTHSGSDHGHSAALTTEYGVEGMTCSHCVASVTEEIGRLEGVSNVDIDLVAGGISRVRVGSSRALADAEVAAAVDEAGYELATLPR</sequence>
<proteinExistence type="predicted"/>
<evidence type="ECO:0000256" key="2">
    <source>
        <dbReference type="SAM" id="MobiDB-lite"/>
    </source>
</evidence>
<protein>
    <submittedName>
        <fullName evidence="4">Copper chaperone</fullName>
    </submittedName>
</protein>
<name>A0A5S4UUN7_9MICO</name>
<evidence type="ECO:0000259" key="3">
    <source>
        <dbReference type="PROSITE" id="PS50846"/>
    </source>
</evidence>
<keyword evidence="5" id="KW-1185">Reference proteome</keyword>
<accession>A0A5S4UUN7</accession>
<dbReference type="EMBL" id="VSSB01000002">
    <property type="protein sequence ID" value="TYL50266.1"/>
    <property type="molecule type" value="Genomic_DNA"/>
</dbReference>
<dbReference type="PROSITE" id="PS50846">
    <property type="entry name" value="HMA_2"/>
    <property type="match status" value="1"/>
</dbReference>
<dbReference type="InterPro" id="IPR036163">
    <property type="entry name" value="HMA_dom_sf"/>
</dbReference>
<evidence type="ECO:0000313" key="5">
    <source>
        <dbReference type="Proteomes" id="UP000325243"/>
    </source>
</evidence>
<dbReference type="InterPro" id="IPR006121">
    <property type="entry name" value="HMA_dom"/>
</dbReference>
<feature type="compositionally biased region" description="Basic and acidic residues" evidence="2">
    <location>
        <begin position="20"/>
        <end position="39"/>
    </location>
</feature>
<organism evidence="4 5">
    <name type="scientific">Agromyces mariniharenae</name>
    <dbReference type="NCBI Taxonomy" id="2604423"/>
    <lineage>
        <taxon>Bacteria</taxon>
        <taxon>Bacillati</taxon>
        <taxon>Actinomycetota</taxon>
        <taxon>Actinomycetes</taxon>
        <taxon>Micrococcales</taxon>
        <taxon>Microbacteriaceae</taxon>
        <taxon>Agromyces</taxon>
    </lineage>
</organism>
<comment type="caution">
    <text evidence="4">The sequence shown here is derived from an EMBL/GenBank/DDBJ whole genome shotgun (WGS) entry which is preliminary data.</text>
</comment>
<feature type="domain" description="HMA" evidence="3">
    <location>
        <begin position="43"/>
        <end position="111"/>
    </location>
</feature>
<gene>
    <name evidence="4" type="ORF">FYC51_13665</name>
</gene>
<dbReference type="InterPro" id="IPR017969">
    <property type="entry name" value="Heavy-metal-associated_CS"/>
</dbReference>
<reference evidence="4 5" key="1">
    <citation type="submission" date="2019-08" db="EMBL/GenBank/DDBJ databases">
        <authorList>
            <person name="Hu J."/>
        </authorList>
    </citation>
    <scope>NUCLEOTIDE SEQUENCE [LARGE SCALE GENOMIC DNA]</scope>
    <source>
        <strain evidence="4 5">NEAU-184</strain>
    </source>
</reference>
<dbReference type="PROSITE" id="PS01047">
    <property type="entry name" value="HMA_1"/>
    <property type="match status" value="1"/>
</dbReference>
<dbReference type="SUPFAM" id="SSF55008">
    <property type="entry name" value="HMA, heavy metal-associated domain"/>
    <property type="match status" value="1"/>
</dbReference>
<evidence type="ECO:0000256" key="1">
    <source>
        <dbReference type="ARBA" id="ARBA00022723"/>
    </source>
</evidence>
<dbReference type="Gene3D" id="3.30.70.100">
    <property type="match status" value="1"/>
</dbReference>
<evidence type="ECO:0000313" key="4">
    <source>
        <dbReference type="EMBL" id="TYL50266.1"/>
    </source>
</evidence>
<dbReference type="Pfam" id="PF00403">
    <property type="entry name" value="HMA"/>
    <property type="match status" value="1"/>
</dbReference>
<dbReference type="Proteomes" id="UP000325243">
    <property type="component" value="Unassembled WGS sequence"/>
</dbReference>
<dbReference type="AlphaFoldDB" id="A0A5S4UUN7"/>